<dbReference type="EMBL" id="JBEHCU010005322">
    <property type="protein sequence ID" value="KAL1400197.1"/>
    <property type="molecule type" value="Genomic_DNA"/>
</dbReference>
<dbReference type="Pfam" id="PF00067">
    <property type="entry name" value="p450"/>
    <property type="match status" value="1"/>
</dbReference>
<evidence type="ECO:0000256" key="15">
    <source>
        <dbReference type="SAM" id="Phobius"/>
    </source>
</evidence>
<evidence type="ECO:0000256" key="4">
    <source>
        <dbReference type="ARBA" id="ARBA00010617"/>
    </source>
</evidence>
<evidence type="ECO:0000256" key="8">
    <source>
        <dbReference type="ARBA" id="ARBA00022848"/>
    </source>
</evidence>
<evidence type="ECO:0000256" key="3">
    <source>
        <dbReference type="ARBA" id="ARBA00004406"/>
    </source>
</evidence>
<evidence type="ECO:0000256" key="12">
    <source>
        <dbReference type="ARBA" id="ARBA00023136"/>
    </source>
</evidence>
<evidence type="ECO:0000256" key="11">
    <source>
        <dbReference type="ARBA" id="ARBA00023033"/>
    </source>
</evidence>
<evidence type="ECO:0000256" key="7">
    <source>
        <dbReference type="ARBA" id="ARBA00022824"/>
    </source>
</evidence>
<dbReference type="Gene3D" id="1.10.630.10">
    <property type="entry name" value="Cytochrome P450"/>
    <property type="match status" value="1"/>
</dbReference>
<evidence type="ECO:0000256" key="2">
    <source>
        <dbReference type="ARBA" id="ARBA00004174"/>
    </source>
</evidence>
<organism evidence="16 17">
    <name type="scientific">Culex pipiens pipiens</name>
    <name type="common">Northern house mosquito</name>
    <dbReference type="NCBI Taxonomy" id="38569"/>
    <lineage>
        <taxon>Eukaryota</taxon>
        <taxon>Metazoa</taxon>
        <taxon>Ecdysozoa</taxon>
        <taxon>Arthropoda</taxon>
        <taxon>Hexapoda</taxon>
        <taxon>Insecta</taxon>
        <taxon>Pterygota</taxon>
        <taxon>Neoptera</taxon>
        <taxon>Endopterygota</taxon>
        <taxon>Diptera</taxon>
        <taxon>Nematocera</taxon>
        <taxon>Culicoidea</taxon>
        <taxon>Culicidae</taxon>
        <taxon>Culicinae</taxon>
        <taxon>Culicini</taxon>
        <taxon>Culex</taxon>
        <taxon>Culex</taxon>
    </lineage>
</organism>
<evidence type="ECO:0008006" key="18">
    <source>
        <dbReference type="Google" id="ProtNLM"/>
    </source>
</evidence>
<dbReference type="InterPro" id="IPR017972">
    <property type="entry name" value="Cyt_P450_CS"/>
</dbReference>
<dbReference type="GO" id="GO:0004497">
    <property type="term" value="F:monooxygenase activity"/>
    <property type="evidence" value="ECO:0007669"/>
    <property type="project" value="UniProtKB-KW"/>
</dbReference>
<keyword evidence="10 13" id="KW-0408">Iron</keyword>
<name>A0ABD1DKD6_CULPP</name>
<evidence type="ECO:0000256" key="6">
    <source>
        <dbReference type="ARBA" id="ARBA00022723"/>
    </source>
</evidence>
<reference evidence="16 17" key="1">
    <citation type="submission" date="2024-05" db="EMBL/GenBank/DDBJ databases">
        <title>Culex pipiens pipiens assembly and annotation.</title>
        <authorList>
            <person name="Alout H."/>
            <person name="Durand T."/>
        </authorList>
    </citation>
    <scope>NUCLEOTIDE SEQUENCE [LARGE SCALE GENOMIC DNA]</scope>
    <source>
        <strain evidence="16">HA-2024</strain>
        <tissue evidence="16">Whole body</tissue>
    </source>
</reference>
<evidence type="ECO:0000256" key="13">
    <source>
        <dbReference type="PIRSR" id="PIRSR602401-1"/>
    </source>
</evidence>
<dbReference type="PRINTS" id="PR00385">
    <property type="entry name" value="P450"/>
</dbReference>
<dbReference type="SUPFAM" id="SSF48264">
    <property type="entry name" value="Cytochrome P450"/>
    <property type="match status" value="1"/>
</dbReference>
<evidence type="ECO:0000256" key="14">
    <source>
        <dbReference type="RuleBase" id="RU000461"/>
    </source>
</evidence>
<dbReference type="InterPro" id="IPR050476">
    <property type="entry name" value="Insect_CytP450_Detox"/>
</dbReference>
<keyword evidence="11 14" id="KW-0503">Monooxygenase</keyword>
<keyword evidence="8" id="KW-0492">Microsome</keyword>
<dbReference type="GO" id="GO:0005789">
    <property type="term" value="C:endoplasmic reticulum membrane"/>
    <property type="evidence" value="ECO:0007669"/>
    <property type="project" value="UniProtKB-SubCell"/>
</dbReference>
<keyword evidence="7" id="KW-0256">Endoplasmic reticulum</keyword>
<dbReference type="InterPro" id="IPR001128">
    <property type="entry name" value="Cyt_P450"/>
</dbReference>
<gene>
    <name evidence="16" type="ORF">pipiens_002095</name>
</gene>
<keyword evidence="5 13" id="KW-0349">Heme</keyword>
<dbReference type="AlphaFoldDB" id="A0ABD1DKD6"/>
<dbReference type="PROSITE" id="PS00086">
    <property type="entry name" value="CYTOCHROME_P450"/>
    <property type="match status" value="1"/>
</dbReference>
<dbReference type="PRINTS" id="PR00463">
    <property type="entry name" value="EP450I"/>
</dbReference>
<comment type="similarity">
    <text evidence="4 14">Belongs to the cytochrome P450 family.</text>
</comment>
<sequence>MVRLVTVERRDDDVIIAGVVLLYGLLYYHFRYWKRRGIPQLRPSIPFGDIGPVFRQKQYLGETYATLYHKSKQFLVAGIYLSLRPVLLVNDPQLIKDILVRDFDHFNGRGVYADEKRDPMSAHLFSISGEQWKNLRQKLNPAFSPVRLRGMLPILTDVGRTLQEYIGKCAEAGDVVEVREVMGRYTTDVIASVAFGLEVDSINDGSNTFRQMGLKVFGNDLKNSLRMAFTFFVPEFKDLLGINCAAPEVEQFVRNVVRETIEYRESNNVSRKDLMQLLLQLRNSGSVSSDGKWDLTVSHGAKSFSLEQIMANTFAFFFAGYETSSSVISFTLYELAKNPAIQRKVQQEIDSVLNSNPAEITIEALAKMRYLECCINELYRKFPPVPFLNRACTKEYVIPGTNTVIARGTPIIISLLGLGRDPQYYPEPERFIPERFENETEMQTLPFYPFGGGPRTCIAGKLGHLQTKLALAMLLSMFDMKLANEDEGEIRFDPKAFTLLPIGGLNLVFTKRT</sequence>
<dbReference type="InterPro" id="IPR036396">
    <property type="entry name" value="Cyt_P450_sf"/>
</dbReference>
<dbReference type="PANTHER" id="PTHR24292">
    <property type="entry name" value="CYTOCHROME P450"/>
    <property type="match status" value="1"/>
</dbReference>
<feature type="binding site" description="axial binding residue" evidence="13">
    <location>
        <position position="457"/>
    </location>
    <ligand>
        <name>heme</name>
        <dbReference type="ChEBI" id="CHEBI:30413"/>
    </ligand>
    <ligandPart>
        <name>Fe</name>
        <dbReference type="ChEBI" id="CHEBI:18248"/>
    </ligandPart>
</feature>
<dbReference type="PANTHER" id="PTHR24292:SF93">
    <property type="entry name" value="CYTOCHROME P450 310A1-RELATED"/>
    <property type="match status" value="1"/>
</dbReference>
<evidence type="ECO:0000256" key="10">
    <source>
        <dbReference type="ARBA" id="ARBA00023004"/>
    </source>
</evidence>
<dbReference type="GO" id="GO:0046872">
    <property type="term" value="F:metal ion binding"/>
    <property type="evidence" value="ECO:0007669"/>
    <property type="project" value="UniProtKB-KW"/>
</dbReference>
<evidence type="ECO:0000256" key="5">
    <source>
        <dbReference type="ARBA" id="ARBA00022617"/>
    </source>
</evidence>
<keyword evidence="15" id="KW-0812">Transmembrane</keyword>
<proteinExistence type="inferred from homology"/>
<dbReference type="CDD" id="cd11056">
    <property type="entry name" value="CYP6-like"/>
    <property type="match status" value="1"/>
</dbReference>
<keyword evidence="9 14" id="KW-0560">Oxidoreductase</keyword>
<keyword evidence="6 13" id="KW-0479">Metal-binding</keyword>
<feature type="transmembrane region" description="Helical" evidence="15">
    <location>
        <begin position="14"/>
        <end position="30"/>
    </location>
</feature>
<comment type="caution">
    <text evidence="16">The sequence shown here is derived from an EMBL/GenBank/DDBJ whole genome shotgun (WGS) entry which is preliminary data.</text>
</comment>
<keyword evidence="15" id="KW-1133">Transmembrane helix</keyword>
<protein>
    <recommendedName>
        <fullName evidence="18">Cytochrome P450</fullName>
    </recommendedName>
</protein>
<keyword evidence="12 15" id="KW-0472">Membrane</keyword>
<dbReference type="InterPro" id="IPR002401">
    <property type="entry name" value="Cyt_P450_E_grp-I"/>
</dbReference>
<comment type="cofactor">
    <cofactor evidence="1 13">
        <name>heme</name>
        <dbReference type="ChEBI" id="CHEBI:30413"/>
    </cofactor>
</comment>
<dbReference type="FunFam" id="1.10.630.10:FF:000042">
    <property type="entry name" value="Cytochrome P450"/>
    <property type="match status" value="1"/>
</dbReference>
<dbReference type="Proteomes" id="UP001562425">
    <property type="component" value="Unassembled WGS sequence"/>
</dbReference>
<evidence type="ECO:0000256" key="9">
    <source>
        <dbReference type="ARBA" id="ARBA00023002"/>
    </source>
</evidence>
<evidence type="ECO:0000256" key="1">
    <source>
        <dbReference type="ARBA" id="ARBA00001971"/>
    </source>
</evidence>
<evidence type="ECO:0000313" key="17">
    <source>
        <dbReference type="Proteomes" id="UP001562425"/>
    </source>
</evidence>
<evidence type="ECO:0000313" key="16">
    <source>
        <dbReference type="EMBL" id="KAL1400197.1"/>
    </source>
</evidence>
<comment type="subcellular location">
    <subcellularLocation>
        <location evidence="3">Endoplasmic reticulum membrane</location>
        <topology evidence="3">Peripheral membrane protein</topology>
    </subcellularLocation>
    <subcellularLocation>
        <location evidence="2">Microsome membrane</location>
        <topology evidence="2">Peripheral membrane protein</topology>
    </subcellularLocation>
</comment>
<accession>A0ABD1DKD6</accession>
<keyword evidence="17" id="KW-1185">Reference proteome</keyword>